<dbReference type="PROSITE" id="PS50994">
    <property type="entry name" value="INTEGRASE"/>
    <property type="match status" value="1"/>
</dbReference>
<dbReference type="PANTHER" id="PTHR37984">
    <property type="entry name" value="PROTEIN CBG26694"/>
    <property type="match status" value="1"/>
</dbReference>
<dbReference type="GO" id="GO:0015074">
    <property type="term" value="P:DNA integration"/>
    <property type="evidence" value="ECO:0007669"/>
    <property type="project" value="InterPro"/>
</dbReference>
<dbReference type="Proteomes" id="UP000541610">
    <property type="component" value="Unassembled WGS sequence"/>
</dbReference>
<dbReference type="Pfam" id="PF17921">
    <property type="entry name" value="Integrase_H2C2"/>
    <property type="match status" value="1"/>
</dbReference>
<comment type="caution">
    <text evidence="3">The sequence shown here is derived from an EMBL/GenBank/DDBJ whole genome shotgun (WGS) entry which is preliminary data.</text>
</comment>
<dbReference type="AlphaFoldDB" id="A0A7J6NKI1"/>
<protein>
    <recommendedName>
        <fullName evidence="2">Integrase catalytic domain-containing protein</fullName>
    </recommendedName>
</protein>
<dbReference type="Gene3D" id="1.10.340.70">
    <property type="match status" value="1"/>
</dbReference>
<dbReference type="SUPFAM" id="SSF53098">
    <property type="entry name" value="Ribonuclease H-like"/>
    <property type="match status" value="1"/>
</dbReference>
<sequence length="1183" mass="134599">MTTNTPMLRVTPTVLGNDELTIGKIESWFKKYKKIAIFYGWDNATSVNYLPLFLDGTASDAFDSIPEDSRKDIDKIKTHLINKLLTSDPYDAFHSRTLQPNETFRDFGTDLLRLATRMLSKNDDKVSSGVVDGLARAQFLSGLSSDIADKLRLLQLDSLEDVIQRAETISVMERGKVMVVKVLIVEKGRDPITKANEKEKVMERVLVEFYKIDFGLIVAMVVESLAIWPETVVTLEFTLSNLTFRHDFYVVNNNTLQYPLLGVDFLIKNKVVLDFSVKPFGFLLKDAAPVSYNVENKEFVGERVISYGDFKDLCCKIYPGDTWICYPDGWEHDATVYKNEYFAVTVAHKVDDSNQKKFFTGVNPATVPAASESALRSQLQHHRRLRDDPLPTDAIPYFKRWADAGAWNSLFKHLLQGLVTKELHARKVSWRSNVTSSLFSLLREWHSIVLENGTLTLPRLYDFENELTLSVDASKHCCGYEIKQHDMVYDEFAGAFMPGTTQVAIVVKEMKALYLGLATVYEIERVARKRFKKVHINTDNAVVAAIWLRKRFKKVHINTDNAVVAAIMKTKRVSGGRLAQRENCPVLQKYLILLQEFFPVSEWSRFEVTLVSTNYNDADRLTRHPFLTKLIAFRDTLLTGGIDIKQEDDSEKSGYVHIATAVDHTCAACDTNIPTKLGVSVSEVRAAQEDDAELEAVQKAIKGGLLIDPTTDVLRFYARVAHELRIIDGVLYRYCAGPRKEGPLHVPVLPEKLIPQVVKQVHDFGHLDVQGTVDVLRSLYFFPWMWKRTYDEVGKCERCLLNQKPDAVLPMRATVTSIYPWQVLHMDIVSYGNLHLLTLIDSFSKYLCWENLYDMSSTSIAGALQKSITKLGPPRVMICDNAHNIGGPAVKSLLSKYNVDIQKSTEYYPRGNAVAERVHKTLHRLARLYQLRSPNDVRRELHKLVYVYNCKPHRALGGRSPYQVLFGRLPHVPDNGRYYDIGQLYAIWDEVRIVQGETFRKNKLYYDARRHAEQRDQNRYVQGQAVLLYLKRSAALGVPNKLGDAWEPGWKIVRGPDERYPSTAVIVNGSRRKVINLRYLLVDTRVRCDEEADGSRDQPPTIPRSPNVVCEIVCPDEDGFKVTDYVLNESDDEQKQKSVEEPAGCRKGLRVRRPVRRLTFGLGNSQSYDDEFSTPLSHVGRGG</sequence>
<organism evidence="3 4">
    <name type="scientific">Perkinsus olseni</name>
    <name type="common">Perkinsus atlanticus</name>
    <dbReference type="NCBI Taxonomy" id="32597"/>
    <lineage>
        <taxon>Eukaryota</taxon>
        <taxon>Sar</taxon>
        <taxon>Alveolata</taxon>
        <taxon>Perkinsozoa</taxon>
        <taxon>Perkinsea</taxon>
        <taxon>Perkinsida</taxon>
        <taxon>Perkinsidae</taxon>
        <taxon>Perkinsus</taxon>
    </lineage>
</organism>
<dbReference type="InterPro" id="IPR012337">
    <property type="entry name" value="RNaseH-like_sf"/>
</dbReference>
<evidence type="ECO:0000259" key="2">
    <source>
        <dbReference type="PROSITE" id="PS50994"/>
    </source>
</evidence>
<accession>A0A7J6NKI1</accession>
<dbReference type="EMBL" id="JABANP010000314">
    <property type="protein sequence ID" value="KAF4684393.1"/>
    <property type="molecule type" value="Genomic_DNA"/>
</dbReference>
<feature type="domain" description="Integrase catalytic" evidence="2">
    <location>
        <begin position="816"/>
        <end position="969"/>
    </location>
</feature>
<name>A0A7J6NKI1_PEROL</name>
<evidence type="ECO:0000313" key="3">
    <source>
        <dbReference type="EMBL" id="KAF4684393.1"/>
    </source>
</evidence>
<dbReference type="PANTHER" id="PTHR37984:SF5">
    <property type="entry name" value="PROTEIN NYNRIN-LIKE"/>
    <property type="match status" value="1"/>
</dbReference>
<evidence type="ECO:0000256" key="1">
    <source>
        <dbReference type="SAM" id="MobiDB-lite"/>
    </source>
</evidence>
<dbReference type="InterPro" id="IPR050951">
    <property type="entry name" value="Retrovirus_Pol_polyprotein"/>
</dbReference>
<feature type="region of interest" description="Disordered" evidence="1">
    <location>
        <begin position="1164"/>
        <end position="1183"/>
    </location>
</feature>
<proteinExistence type="predicted"/>
<gene>
    <name evidence="3" type="ORF">FOZ60_007901</name>
</gene>
<evidence type="ECO:0000313" key="4">
    <source>
        <dbReference type="Proteomes" id="UP000541610"/>
    </source>
</evidence>
<dbReference type="InterPro" id="IPR041588">
    <property type="entry name" value="Integrase_H2C2"/>
</dbReference>
<reference evidence="3 4" key="1">
    <citation type="submission" date="2020-04" db="EMBL/GenBank/DDBJ databases">
        <title>Perkinsus olseni comparative genomics.</title>
        <authorList>
            <person name="Bogema D.R."/>
        </authorList>
    </citation>
    <scope>NUCLEOTIDE SEQUENCE [LARGE SCALE GENOMIC DNA]</scope>
    <source>
        <strain evidence="3">00978-12</strain>
    </source>
</reference>
<dbReference type="InterPro" id="IPR001584">
    <property type="entry name" value="Integrase_cat-core"/>
</dbReference>
<dbReference type="InterPro" id="IPR036397">
    <property type="entry name" value="RNaseH_sf"/>
</dbReference>
<dbReference type="OrthoDB" id="10068564at2759"/>
<dbReference type="GO" id="GO:0003676">
    <property type="term" value="F:nucleic acid binding"/>
    <property type="evidence" value="ECO:0007669"/>
    <property type="project" value="InterPro"/>
</dbReference>
<dbReference type="Gene3D" id="3.30.420.10">
    <property type="entry name" value="Ribonuclease H-like superfamily/Ribonuclease H"/>
    <property type="match status" value="1"/>
</dbReference>